<organism evidence="2 3">
    <name type="scientific">Stylosanthes scabra</name>
    <dbReference type="NCBI Taxonomy" id="79078"/>
    <lineage>
        <taxon>Eukaryota</taxon>
        <taxon>Viridiplantae</taxon>
        <taxon>Streptophyta</taxon>
        <taxon>Embryophyta</taxon>
        <taxon>Tracheophyta</taxon>
        <taxon>Spermatophyta</taxon>
        <taxon>Magnoliopsida</taxon>
        <taxon>eudicotyledons</taxon>
        <taxon>Gunneridae</taxon>
        <taxon>Pentapetalae</taxon>
        <taxon>rosids</taxon>
        <taxon>fabids</taxon>
        <taxon>Fabales</taxon>
        <taxon>Fabaceae</taxon>
        <taxon>Papilionoideae</taxon>
        <taxon>50 kb inversion clade</taxon>
        <taxon>dalbergioids sensu lato</taxon>
        <taxon>Dalbergieae</taxon>
        <taxon>Pterocarpus clade</taxon>
        <taxon>Stylosanthes</taxon>
    </lineage>
</organism>
<dbReference type="EMBL" id="JASCZI010123459">
    <property type="protein sequence ID" value="MED6165408.1"/>
    <property type="molecule type" value="Genomic_DNA"/>
</dbReference>
<feature type="compositionally biased region" description="Polar residues" evidence="1">
    <location>
        <begin position="10"/>
        <end position="22"/>
    </location>
</feature>
<accession>A0ABU6V0L1</accession>
<proteinExistence type="predicted"/>
<evidence type="ECO:0000313" key="3">
    <source>
        <dbReference type="Proteomes" id="UP001341840"/>
    </source>
</evidence>
<evidence type="ECO:0000313" key="2">
    <source>
        <dbReference type="EMBL" id="MED6165408.1"/>
    </source>
</evidence>
<feature type="compositionally biased region" description="Basic residues" evidence="1">
    <location>
        <begin position="159"/>
        <end position="171"/>
    </location>
</feature>
<comment type="caution">
    <text evidence="2">The sequence shown here is derived from an EMBL/GenBank/DDBJ whole genome shotgun (WGS) entry which is preliminary data.</text>
</comment>
<gene>
    <name evidence="2" type="ORF">PIB30_099257</name>
</gene>
<reference evidence="2 3" key="1">
    <citation type="journal article" date="2023" name="Plants (Basel)">
        <title>Bridging the Gap: Combining Genomics and Transcriptomics Approaches to Understand Stylosanthes scabra, an Orphan Legume from the Brazilian Caatinga.</title>
        <authorList>
            <person name="Ferreira-Neto J.R.C."/>
            <person name="da Silva M.D."/>
            <person name="Binneck E."/>
            <person name="de Melo N.F."/>
            <person name="da Silva R.H."/>
            <person name="de Melo A.L.T.M."/>
            <person name="Pandolfi V."/>
            <person name="Bustamante F.O."/>
            <person name="Brasileiro-Vidal A.C."/>
            <person name="Benko-Iseppon A.M."/>
        </authorList>
    </citation>
    <scope>NUCLEOTIDE SEQUENCE [LARGE SCALE GENOMIC DNA]</scope>
    <source>
        <tissue evidence="2">Leaves</tissue>
    </source>
</reference>
<evidence type="ECO:0000256" key="1">
    <source>
        <dbReference type="SAM" id="MobiDB-lite"/>
    </source>
</evidence>
<feature type="region of interest" description="Disordered" evidence="1">
    <location>
        <begin position="159"/>
        <end position="180"/>
    </location>
</feature>
<name>A0ABU6V0L1_9FABA</name>
<feature type="region of interest" description="Disordered" evidence="1">
    <location>
        <begin position="1"/>
        <end position="22"/>
    </location>
</feature>
<sequence>MQADTAGQVGVSQMSETAGPFSTSWTVSNPNGDFFLTKQELKALGGGGRPKAFSVSAGDWKRWVAGGMDESGRRRRDAFAAPVVIPAAFAPQTVEEPRDGTTVRVVAGAQLILREPIDYDERDRFLVDGVEYQAEGTAPAWWGMFSRRRSASRRRCARSCIGGRRRSRRRPGPGGSTGTRSRILCLRIRVVRCRSWQRVTRPGTTGSTTRSCGRWGRVVAEVWRFPDAAARAVRFLRASGFPRTFQEEPDGWDADSLLVLVQGAGGSGVYSHQLSDVRLTVEVRSGDQAEAAETASTLEALLRDWPNREPGVYYRGTMSTPQYDPEPDRRIPAYRWTAVLSFRGSPLST</sequence>
<evidence type="ECO:0008006" key="4">
    <source>
        <dbReference type="Google" id="ProtNLM"/>
    </source>
</evidence>
<keyword evidence="3" id="KW-1185">Reference proteome</keyword>
<protein>
    <recommendedName>
        <fullName evidence="4">Tail terminator</fullName>
    </recommendedName>
</protein>
<dbReference type="Proteomes" id="UP001341840">
    <property type="component" value="Unassembled WGS sequence"/>
</dbReference>